<accession>A0A2N9QRH7</accession>
<reference evidence="1 2" key="1">
    <citation type="submission" date="2017-06" db="EMBL/GenBank/DDBJ databases">
        <authorList>
            <person name="Varghese N."/>
            <person name="Submissions S."/>
        </authorList>
    </citation>
    <scope>NUCLEOTIDE SEQUENCE [LARGE SCALE GENOMIC DNA]</scope>
    <source>
        <strain evidence="1 2">DSM 26989</strain>
    </source>
</reference>
<dbReference type="Proteomes" id="UP000198427">
    <property type="component" value="Unassembled WGS sequence"/>
</dbReference>
<proteinExistence type="predicted"/>
<keyword evidence="2" id="KW-1185">Reference proteome</keyword>
<sequence>MSTIVWNLIQFSNEASHTSEKTTASYFINYADKEIFFGYTLLLCNFIKWFGHYVEQHPNKEENLSFHCIITTPQNGQVKADKKAVQGVTTKRKEVPSKESLIGSTGYVINTGKVGQVKGCCKLKPEDKQFMFKTIRILELKENDGYDAEQYPYIVSKLELA</sequence>
<protein>
    <submittedName>
        <fullName evidence="1">Uncharacterized protein</fullName>
    </submittedName>
</protein>
<evidence type="ECO:0000313" key="2">
    <source>
        <dbReference type="Proteomes" id="UP000198427"/>
    </source>
</evidence>
<name>A0A2N9QRH7_9BACT</name>
<dbReference type="RefSeq" id="WP_089365642.1">
    <property type="nucleotide sequence ID" value="NZ_CP023864.1"/>
</dbReference>
<dbReference type="GeneID" id="94030374"/>
<dbReference type="AlphaFoldDB" id="A0A2N9QRH7"/>
<dbReference type="EMBL" id="FZNZ01000005">
    <property type="protein sequence ID" value="SNR70601.1"/>
    <property type="molecule type" value="Genomic_DNA"/>
</dbReference>
<dbReference type="KEGG" id="pje:CRM71_13625"/>
<evidence type="ECO:0000313" key="1">
    <source>
        <dbReference type="EMBL" id="SNR70601.1"/>
    </source>
</evidence>
<gene>
    <name evidence="1" type="ORF">SAMN06265364_10583</name>
</gene>
<organism evidence="1 2">
    <name type="scientific">Prevotella jejuni</name>
    <dbReference type="NCBI Taxonomy" id="1177574"/>
    <lineage>
        <taxon>Bacteria</taxon>
        <taxon>Pseudomonadati</taxon>
        <taxon>Bacteroidota</taxon>
        <taxon>Bacteroidia</taxon>
        <taxon>Bacteroidales</taxon>
        <taxon>Prevotellaceae</taxon>
        <taxon>Prevotella</taxon>
    </lineage>
</organism>
<comment type="caution">
    <text evidence="1">The sequence shown here is derived from an EMBL/GenBank/DDBJ whole genome shotgun (WGS) entry which is preliminary data.</text>
</comment>
<dbReference type="OrthoDB" id="1069242at2"/>